<name>A0A9P6UNU5_9FUNG</name>
<dbReference type="EMBL" id="JAAAIP010000750">
    <property type="protein sequence ID" value="KAG0313049.1"/>
    <property type="molecule type" value="Genomic_DNA"/>
</dbReference>
<dbReference type="OrthoDB" id="3691720at2759"/>
<proteinExistence type="predicted"/>
<protein>
    <recommendedName>
        <fullName evidence="3">ATP-dependent DNA helicase</fullName>
    </recommendedName>
</protein>
<gene>
    <name evidence="1" type="ORF">BGZ99_009131</name>
</gene>
<comment type="caution">
    <text evidence="1">The sequence shown here is derived from an EMBL/GenBank/DDBJ whole genome shotgun (WGS) entry which is preliminary data.</text>
</comment>
<reference evidence="1" key="1">
    <citation type="journal article" date="2020" name="Fungal Divers.">
        <title>Resolving the Mortierellaceae phylogeny through synthesis of multi-gene phylogenetics and phylogenomics.</title>
        <authorList>
            <person name="Vandepol N."/>
            <person name="Liber J."/>
            <person name="Desiro A."/>
            <person name="Na H."/>
            <person name="Kennedy M."/>
            <person name="Barry K."/>
            <person name="Grigoriev I.V."/>
            <person name="Miller A.N."/>
            <person name="O'Donnell K."/>
            <person name="Stajich J.E."/>
            <person name="Bonito G."/>
        </authorList>
    </citation>
    <scope>NUCLEOTIDE SEQUENCE</scope>
    <source>
        <strain evidence="1">REB-010B</strain>
    </source>
</reference>
<evidence type="ECO:0000313" key="2">
    <source>
        <dbReference type="Proteomes" id="UP000738325"/>
    </source>
</evidence>
<sequence>MLTEGVPFRCIIDKDEEVVGKGQQFDLGLRVWKATACKSLVLEDALEEGLKYQYLFNPLDTDSSPEMQLIRKIYTNIDTIRLQPEFLMERAILTTLNDDVDRLNKLATKMLFGNEERTYLGQNRTVDSDDEGTYTIEYLNTLNPLDFLLTSCN</sequence>
<dbReference type="Proteomes" id="UP000738325">
    <property type="component" value="Unassembled WGS sequence"/>
</dbReference>
<dbReference type="AlphaFoldDB" id="A0A9P6UNU5"/>
<organism evidence="1 2">
    <name type="scientific">Dissophora globulifera</name>
    <dbReference type="NCBI Taxonomy" id="979702"/>
    <lineage>
        <taxon>Eukaryota</taxon>
        <taxon>Fungi</taxon>
        <taxon>Fungi incertae sedis</taxon>
        <taxon>Mucoromycota</taxon>
        <taxon>Mortierellomycotina</taxon>
        <taxon>Mortierellomycetes</taxon>
        <taxon>Mortierellales</taxon>
        <taxon>Mortierellaceae</taxon>
        <taxon>Dissophora</taxon>
    </lineage>
</organism>
<evidence type="ECO:0000313" key="1">
    <source>
        <dbReference type="EMBL" id="KAG0313049.1"/>
    </source>
</evidence>
<keyword evidence="2" id="KW-1185">Reference proteome</keyword>
<evidence type="ECO:0008006" key="3">
    <source>
        <dbReference type="Google" id="ProtNLM"/>
    </source>
</evidence>
<accession>A0A9P6UNU5</accession>